<protein>
    <submittedName>
        <fullName evidence="1">Uncharacterized protein</fullName>
    </submittedName>
</protein>
<dbReference type="Proteomes" id="UP001486565">
    <property type="component" value="Chromosome"/>
</dbReference>
<name>A0ABZ2Y9G6_9FIRM</name>
<accession>A0ABZ2Y9G6</accession>
<reference evidence="1 2" key="1">
    <citation type="submission" date="2023-03" db="EMBL/GenBank/DDBJ databases">
        <title>Novel Species.</title>
        <authorList>
            <person name="Ma S."/>
        </authorList>
    </citation>
    <scope>NUCLEOTIDE SEQUENCE [LARGE SCALE GENOMIC DNA]</scope>
    <source>
        <strain evidence="1 2">LIND6LT2</strain>
    </source>
</reference>
<dbReference type="RefSeq" id="WP_341877605.1">
    <property type="nucleotide sequence ID" value="NZ_CP121687.1"/>
</dbReference>
<sequence>MKYINELRRKELEEERKIEEEKAAHKCTSCVWGRWEGNVRFCMFVSKVNNL</sequence>
<keyword evidence="2" id="KW-1185">Reference proteome</keyword>
<evidence type="ECO:0000313" key="2">
    <source>
        <dbReference type="Proteomes" id="UP001486565"/>
    </source>
</evidence>
<gene>
    <name evidence="1" type="ORF">QBE51_03690</name>
</gene>
<dbReference type="EMBL" id="CP121687">
    <property type="protein sequence ID" value="WZL70643.1"/>
    <property type="molecule type" value="Genomic_DNA"/>
</dbReference>
<organism evidence="1 2">
    <name type="scientific">Defluviitalea saccharophila</name>
    <dbReference type="NCBI Taxonomy" id="879970"/>
    <lineage>
        <taxon>Bacteria</taxon>
        <taxon>Bacillati</taxon>
        <taxon>Bacillota</taxon>
        <taxon>Clostridia</taxon>
        <taxon>Lachnospirales</taxon>
        <taxon>Defluviitaleaceae</taxon>
        <taxon>Defluviitalea</taxon>
    </lineage>
</organism>
<proteinExistence type="predicted"/>
<evidence type="ECO:0000313" key="1">
    <source>
        <dbReference type="EMBL" id="WZL70643.1"/>
    </source>
</evidence>